<reference evidence="1 2" key="1">
    <citation type="submission" date="2023-08" db="EMBL/GenBank/DDBJ databases">
        <authorList>
            <person name="Maltman C."/>
        </authorList>
    </citation>
    <scope>NUCLEOTIDE SEQUENCE [LARGE SCALE GENOMIC DNA]</scope>
    <source>
        <strain evidence="1 2">ES2</strain>
    </source>
</reference>
<evidence type="ECO:0008006" key="3">
    <source>
        <dbReference type="Google" id="ProtNLM"/>
    </source>
</evidence>
<evidence type="ECO:0000313" key="2">
    <source>
        <dbReference type="Proteomes" id="UP001260959"/>
    </source>
</evidence>
<dbReference type="EMBL" id="JAVIXS010000008">
    <property type="protein sequence ID" value="MDR4952862.1"/>
    <property type="molecule type" value="Genomic_DNA"/>
</dbReference>
<dbReference type="PROSITE" id="PS51257">
    <property type="entry name" value="PROKAR_LIPOPROTEIN"/>
    <property type="match status" value="1"/>
</dbReference>
<evidence type="ECO:0000313" key="1">
    <source>
        <dbReference type="EMBL" id="MDR4952862.1"/>
    </source>
</evidence>
<gene>
    <name evidence="1" type="ORF">REB14_11825</name>
</gene>
<accession>A0ABU1E619</accession>
<proteinExistence type="predicted"/>
<protein>
    <recommendedName>
        <fullName evidence="3">Lipoprotein</fullName>
    </recommendedName>
</protein>
<comment type="caution">
    <text evidence="1">The sequence shown here is derived from an EMBL/GenBank/DDBJ whole genome shotgun (WGS) entry which is preliminary data.</text>
</comment>
<organism evidence="1 2">
    <name type="scientific">Chryseobacterium metallicongregator</name>
    <dbReference type="NCBI Taxonomy" id="3073042"/>
    <lineage>
        <taxon>Bacteria</taxon>
        <taxon>Pseudomonadati</taxon>
        <taxon>Bacteroidota</taxon>
        <taxon>Flavobacteriia</taxon>
        <taxon>Flavobacteriales</taxon>
        <taxon>Weeksellaceae</taxon>
        <taxon>Chryseobacterium group</taxon>
        <taxon>Chryseobacterium</taxon>
    </lineage>
</organism>
<sequence>MKITIIFLLLSLLTGCQKEKTDRATLLNNTIETFRNELPKKIVFYRDKNNLDSKNTPKYAFSEAQELLHKKDETFYSLNILEQKNYISINILSYKSGRNLSCKYDKKGKLISKSIVETKLEPSKPYYIYYEIMKRKYPDYMNWKLFPIPLDSLK</sequence>
<keyword evidence="2" id="KW-1185">Reference proteome</keyword>
<dbReference type="Proteomes" id="UP001260959">
    <property type="component" value="Unassembled WGS sequence"/>
</dbReference>
<dbReference type="RefSeq" id="WP_079240310.1">
    <property type="nucleotide sequence ID" value="NZ_JAVIXS010000008.1"/>
</dbReference>
<name>A0ABU1E619_9FLAO</name>